<dbReference type="InterPro" id="IPR013783">
    <property type="entry name" value="Ig-like_fold"/>
</dbReference>
<dbReference type="InterPro" id="IPR026444">
    <property type="entry name" value="Secre_tail"/>
</dbReference>
<evidence type="ECO:0000259" key="2">
    <source>
        <dbReference type="Pfam" id="PF18962"/>
    </source>
</evidence>
<dbReference type="SUPFAM" id="SSF49899">
    <property type="entry name" value="Concanavalin A-like lectins/glucanases"/>
    <property type="match status" value="1"/>
</dbReference>
<comment type="caution">
    <text evidence="3">The sequence shown here is derived from an EMBL/GenBank/DDBJ whole genome shotgun (WGS) entry which is preliminary data.</text>
</comment>
<dbReference type="GO" id="GO:0006888">
    <property type="term" value="P:endoplasmic reticulum to Golgi vesicle-mediated transport"/>
    <property type="evidence" value="ECO:0007669"/>
    <property type="project" value="TreeGrafter"/>
</dbReference>
<evidence type="ECO:0000313" key="4">
    <source>
        <dbReference type="Proteomes" id="UP000298284"/>
    </source>
</evidence>
<dbReference type="GO" id="GO:0005975">
    <property type="term" value="P:carbohydrate metabolic process"/>
    <property type="evidence" value="ECO:0007669"/>
    <property type="project" value="UniProtKB-ARBA"/>
</dbReference>
<dbReference type="InterPro" id="IPR047589">
    <property type="entry name" value="DUF11_rpt"/>
</dbReference>
<name>A0A4Z0MGJ0_9BACT</name>
<evidence type="ECO:0000259" key="1">
    <source>
        <dbReference type="Pfam" id="PF01345"/>
    </source>
</evidence>
<dbReference type="Gene3D" id="2.60.40.10">
    <property type="entry name" value="Immunoglobulins"/>
    <property type="match status" value="2"/>
</dbReference>
<dbReference type="GO" id="GO:0005537">
    <property type="term" value="F:D-mannose binding"/>
    <property type="evidence" value="ECO:0007669"/>
    <property type="project" value="TreeGrafter"/>
</dbReference>
<keyword evidence="4" id="KW-1185">Reference proteome</keyword>
<dbReference type="InterPro" id="IPR013320">
    <property type="entry name" value="ConA-like_dom_sf"/>
</dbReference>
<dbReference type="GO" id="GO:0004553">
    <property type="term" value="F:hydrolase activity, hydrolyzing O-glycosyl compounds"/>
    <property type="evidence" value="ECO:0007669"/>
    <property type="project" value="UniProtKB-ARBA"/>
</dbReference>
<accession>A0A4Z0MGJ0</accession>
<dbReference type="PANTHER" id="PTHR12223:SF28">
    <property type="entry name" value="LECTIN, MANNOSE BINDING 1 LIKE"/>
    <property type="match status" value="1"/>
</dbReference>
<feature type="domain" description="Secretion system C-terminal sorting" evidence="2">
    <location>
        <begin position="649"/>
        <end position="713"/>
    </location>
</feature>
<protein>
    <submittedName>
        <fullName evidence="3">T9SS type A sorting domain-containing protein</fullName>
    </submittedName>
</protein>
<dbReference type="AlphaFoldDB" id="A0A4Z0MGJ0"/>
<dbReference type="NCBIfam" id="TIGR01451">
    <property type="entry name" value="B_ant_repeat"/>
    <property type="match status" value="1"/>
</dbReference>
<dbReference type="InterPro" id="IPR001434">
    <property type="entry name" value="OmcB-like_DUF11"/>
</dbReference>
<gene>
    <name evidence="3" type="ORF">EU557_20465</name>
</gene>
<feature type="domain" description="DUF11" evidence="1">
    <location>
        <begin position="427"/>
        <end position="534"/>
    </location>
</feature>
<proteinExistence type="predicted"/>
<dbReference type="Pfam" id="PF17963">
    <property type="entry name" value="Big_9"/>
    <property type="match status" value="1"/>
</dbReference>
<dbReference type="NCBIfam" id="TIGR04183">
    <property type="entry name" value="Por_Secre_tail"/>
    <property type="match status" value="1"/>
</dbReference>
<dbReference type="Gene3D" id="2.60.120.200">
    <property type="match status" value="1"/>
</dbReference>
<dbReference type="Pfam" id="PF01345">
    <property type="entry name" value="DUF11"/>
    <property type="match status" value="1"/>
</dbReference>
<sequence length="723" mass="76080">MKTLFLYKHTNEGISWWQKACLIAGCYGIVAPALAQVPAFPRNESFKGKAASNFSFGGAARLTGVGGTGNDAVGEGYLRLTDSKNHDAGYVIDNVSFPSSEGFSISFEFFSYGGTGADGFSVFLVDADKQPSTGFRIGATGGSLGYAQKTVDPVAPGVSAGYIGIGIDEFGNYSNGYEGRSGGSNTLNADGRVPDGVAIRGAGNGSAATDYPYLVGTKPGDLDFSLDVATERAQSTSEDYRRAYIDVVPVKVTGKTAYRITVRIQHGSQVRTTVENFTVDTPPANLRLGFSGSTGGNTNVHEIRNLNIVQVPFAGDDIATTDYDRPVTVRVLDNDVAPGSSIDANSVDLDPATPGQQTTLELKGKGTFSVNKQGVVSFTPSLTFAGTVVVPYTMQSILGSAYSSSPANITLTVQGADVAATISGPITAKPGEKVTYTITGSNTGKLTAQDVVLSLQLPKNLAPSSVVPTSDGTYDPATGLVTFTKVNSLGSGAPAVSRQVAVTLPNSGPLTMNNVAMAESAVPDPDLTNNAAAIKTGVSAPLPVELTRFVATAVAADAKLSWTTASERNSKHFEIERSLDGRTFERLSKLPAQGNKNQRTDYVYTDANVRHLTTQPLYYRLRQVDLDGKEQFSSVQVVRFTQEPGAVVIYPNPAATTATLDLSALPAATYAIQICDALGRVVLNTQATGGQHTPLAIESLPRGLYLLRLQTAGLTHNLQFVRE</sequence>
<dbReference type="Proteomes" id="UP000298284">
    <property type="component" value="Unassembled WGS sequence"/>
</dbReference>
<organism evidence="3 4">
    <name type="scientific">Hymenobacter wooponensis</name>
    <dbReference type="NCBI Taxonomy" id="1525360"/>
    <lineage>
        <taxon>Bacteria</taxon>
        <taxon>Pseudomonadati</taxon>
        <taxon>Bacteroidota</taxon>
        <taxon>Cytophagia</taxon>
        <taxon>Cytophagales</taxon>
        <taxon>Hymenobacteraceae</taxon>
        <taxon>Hymenobacter</taxon>
    </lineage>
</organism>
<dbReference type="Pfam" id="PF18962">
    <property type="entry name" value="Por_Secre_tail"/>
    <property type="match status" value="1"/>
</dbReference>
<dbReference type="EMBL" id="SRKZ01000006">
    <property type="protein sequence ID" value="TGD78480.1"/>
    <property type="molecule type" value="Genomic_DNA"/>
</dbReference>
<dbReference type="OrthoDB" id="7794186at2"/>
<dbReference type="InterPro" id="IPR051136">
    <property type="entry name" value="Intracellular_Lectin-GPT"/>
</dbReference>
<evidence type="ECO:0000313" key="3">
    <source>
        <dbReference type="EMBL" id="TGD78480.1"/>
    </source>
</evidence>
<dbReference type="PANTHER" id="PTHR12223">
    <property type="entry name" value="VESICULAR MANNOSE-BINDING LECTIN"/>
    <property type="match status" value="1"/>
</dbReference>
<dbReference type="GO" id="GO:0030134">
    <property type="term" value="C:COPII-coated ER to Golgi transport vesicle"/>
    <property type="evidence" value="ECO:0007669"/>
    <property type="project" value="TreeGrafter"/>
</dbReference>
<reference evidence="3 4" key="1">
    <citation type="submission" date="2019-04" db="EMBL/GenBank/DDBJ databases">
        <authorList>
            <person name="Feng G."/>
            <person name="Zhang J."/>
            <person name="Zhu H."/>
        </authorList>
    </citation>
    <scope>NUCLEOTIDE SEQUENCE [LARGE SCALE GENOMIC DNA]</scope>
    <source>
        <strain evidence="3 4">JCM 19491</strain>
    </source>
</reference>